<name>A0ABU6YDD1_9FABA</name>
<keyword evidence="2" id="KW-1185">Reference proteome</keyword>
<sequence length="121" mass="14091">MLGEIFNSSTAIGKLSHVLTREPPNSDEEKQMEDDFIVKGVHISDSIDIDSDEHVQRSDEKRKQNGYPKLLKAEVEKYKAQERDPNAIYNNTLVKFKDSDLRRMFVKMSSSRRKEWLISCE</sequence>
<evidence type="ECO:0000313" key="2">
    <source>
        <dbReference type="Proteomes" id="UP001341840"/>
    </source>
</evidence>
<dbReference type="Proteomes" id="UP001341840">
    <property type="component" value="Unassembled WGS sequence"/>
</dbReference>
<dbReference type="EMBL" id="JASCZI010241926">
    <property type="protein sequence ID" value="MED6208422.1"/>
    <property type="molecule type" value="Genomic_DNA"/>
</dbReference>
<protein>
    <submittedName>
        <fullName evidence="1">Uncharacterized protein</fullName>
    </submittedName>
</protein>
<accession>A0ABU6YDD1</accession>
<organism evidence="1 2">
    <name type="scientific">Stylosanthes scabra</name>
    <dbReference type="NCBI Taxonomy" id="79078"/>
    <lineage>
        <taxon>Eukaryota</taxon>
        <taxon>Viridiplantae</taxon>
        <taxon>Streptophyta</taxon>
        <taxon>Embryophyta</taxon>
        <taxon>Tracheophyta</taxon>
        <taxon>Spermatophyta</taxon>
        <taxon>Magnoliopsida</taxon>
        <taxon>eudicotyledons</taxon>
        <taxon>Gunneridae</taxon>
        <taxon>Pentapetalae</taxon>
        <taxon>rosids</taxon>
        <taxon>fabids</taxon>
        <taxon>Fabales</taxon>
        <taxon>Fabaceae</taxon>
        <taxon>Papilionoideae</taxon>
        <taxon>50 kb inversion clade</taxon>
        <taxon>dalbergioids sensu lato</taxon>
        <taxon>Dalbergieae</taxon>
        <taxon>Pterocarpus clade</taxon>
        <taxon>Stylosanthes</taxon>
    </lineage>
</organism>
<gene>
    <name evidence="1" type="ORF">PIB30_044922</name>
</gene>
<evidence type="ECO:0000313" key="1">
    <source>
        <dbReference type="EMBL" id="MED6208422.1"/>
    </source>
</evidence>
<proteinExistence type="predicted"/>
<comment type="caution">
    <text evidence="1">The sequence shown here is derived from an EMBL/GenBank/DDBJ whole genome shotgun (WGS) entry which is preliminary data.</text>
</comment>
<reference evidence="1 2" key="1">
    <citation type="journal article" date="2023" name="Plants (Basel)">
        <title>Bridging the Gap: Combining Genomics and Transcriptomics Approaches to Understand Stylosanthes scabra, an Orphan Legume from the Brazilian Caatinga.</title>
        <authorList>
            <person name="Ferreira-Neto J.R.C."/>
            <person name="da Silva M.D."/>
            <person name="Binneck E."/>
            <person name="de Melo N.F."/>
            <person name="da Silva R.H."/>
            <person name="de Melo A.L.T.M."/>
            <person name="Pandolfi V."/>
            <person name="Bustamante F.O."/>
            <person name="Brasileiro-Vidal A.C."/>
            <person name="Benko-Iseppon A.M."/>
        </authorList>
    </citation>
    <scope>NUCLEOTIDE SEQUENCE [LARGE SCALE GENOMIC DNA]</scope>
    <source>
        <tissue evidence="1">Leaves</tissue>
    </source>
</reference>